<dbReference type="EMBL" id="MU808070">
    <property type="protein sequence ID" value="KAJ3830895.1"/>
    <property type="molecule type" value="Genomic_DNA"/>
</dbReference>
<proteinExistence type="predicted"/>
<evidence type="ECO:0000313" key="1">
    <source>
        <dbReference type="EMBL" id="KAJ3830895.1"/>
    </source>
</evidence>
<protein>
    <submittedName>
        <fullName evidence="1">Uncharacterized protein</fullName>
    </submittedName>
</protein>
<sequence>MTAQAVDAIAVVPTLVLQYLNTPDPAKGFSNTPFHKHHQNDLTMQKYSAELCRFVCLILQAHTTTDYPFEFPSAIKADIRELYEVLETDDEDSYTRIFTMQQLLLSIWKHRWPISKNTLATTDPTMLYLAFRSLQPQGNFNDARQTTPLIAQLTYCMRLVAVLELTMGCTEAGHDFYAVWAELSPYFTEKVDSTFNSLRTLQHFASSNAYGQMSLPRIVWTDRVHYREMLYMGDLIKFDSLCKVFAYLETECIKLWENDLMMGTGLRASWTDQEISDNLINSTPGYSAFSDSRNQIPFGNRTQLAVTILSDPSLRKRFTTGIHTNTGDPMWNQLELRKYLMKYSEFHALLALRWM</sequence>
<reference evidence="1" key="1">
    <citation type="submission" date="2022-08" db="EMBL/GenBank/DDBJ databases">
        <authorList>
            <consortium name="DOE Joint Genome Institute"/>
            <person name="Min B."/>
            <person name="Riley R."/>
            <person name="Sierra-Patev S."/>
            <person name="Naranjo-Ortiz M."/>
            <person name="Looney B."/>
            <person name="Konkel Z."/>
            <person name="Slot J.C."/>
            <person name="Sakamoto Y."/>
            <person name="Steenwyk J.L."/>
            <person name="Rokas A."/>
            <person name="Carro J."/>
            <person name="Camarero S."/>
            <person name="Ferreira P."/>
            <person name="Molpeceres G."/>
            <person name="Ruiz-Duenas F.J."/>
            <person name="Serrano A."/>
            <person name="Henrissat B."/>
            <person name="Drula E."/>
            <person name="Hughes K.W."/>
            <person name="Mata J.L."/>
            <person name="Ishikawa N.K."/>
            <person name="Vargas-Isla R."/>
            <person name="Ushijima S."/>
            <person name="Smith C.A."/>
            <person name="Ahrendt S."/>
            <person name="Andreopoulos W."/>
            <person name="He G."/>
            <person name="Labutti K."/>
            <person name="Lipzen A."/>
            <person name="Ng V."/>
            <person name="Sandor L."/>
            <person name="Barry K."/>
            <person name="Martinez A.T."/>
            <person name="Xiao Y."/>
            <person name="Gibbons J.G."/>
            <person name="Terashima K."/>
            <person name="Hibbett D.S."/>
            <person name="Grigoriev I.V."/>
        </authorList>
    </citation>
    <scope>NUCLEOTIDE SEQUENCE</scope>
    <source>
        <strain evidence="1">TFB9207</strain>
    </source>
</reference>
<comment type="caution">
    <text evidence="1">The sequence shown here is derived from an EMBL/GenBank/DDBJ whole genome shotgun (WGS) entry which is preliminary data.</text>
</comment>
<evidence type="ECO:0000313" key="2">
    <source>
        <dbReference type="Proteomes" id="UP001163846"/>
    </source>
</evidence>
<organism evidence="1 2">
    <name type="scientific">Lentinula raphanica</name>
    <dbReference type="NCBI Taxonomy" id="153919"/>
    <lineage>
        <taxon>Eukaryota</taxon>
        <taxon>Fungi</taxon>
        <taxon>Dikarya</taxon>
        <taxon>Basidiomycota</taxon>
        <taxon>Agaricomycotina</taxon>
        <taxon>Agaricomycetes</taxon>
        <taxon>Agaricomycetidae</taxon>
        <taxon>Agaricales</taxon>
        <taxon>Marasmiineae</taxon>
        <taxon>Omphalotaceae</taxon>
        <taxon>Lentinula</taxon>
    </lineage>
</organism>
<accession>A0AA38U3E4</accession>
<feature type="non-terminal residue" evidence="1">
    <location>
        <position position="1"/>
    </location>
</feature>
<dbReference type="Proteomes" id="UP001163846">
    <property type="component" value="Unassembled WGS sequence"/>
</dbReference>
<name>A0AA38U3E4_9AGAR</name>
<gene>
    <name evidence="1" type="ORF">F5878DRAFT_648126</name>
</gene>
<keyword evidence="2" id="KW-1185">Reference proteome</keyword>
<dbReference type="AlphaFoldDB" id="A0AA38U3E4"/>